<sequence>MADRALRRAKITEMVESRWGFLPDQVSDTVVERDEVSAYYSAAILVSDAMGVLDQVEIGR</sequence>
<dbReference type="AlphaFoldDB" id="A0A2P2FZ89"/>
<dbReference type="Pfam" id="PF19307">
    <property type="entry name" value="SrpI-like"/>
    <property type="match status" value="1"/>
</dbReference>
<dbReference type="InterPro" id="IPR045641">
    <property type="entry name" value="SrpI-like"/>
</dbReference>
<evidence type="ECO:0000259" key="1">
    <source>
        <dbReference type="Pfam" id="PF19307"/>
    </source>
</evidence>
<organism evidence="2 3">
    <name type="scientific">Amycolatopsis lurida NRRL 2430</name>
    <dbReference type="NCBI Taxonomy" id="1460371"/>
    <lineage>
        <taxon>Bacteria</taxon>
        <taxon>Bacillati</taxon>
        <taxon>Actinomycetota</taxon>
        <taxon>Actinomycetes</taxon>
        <taxon>Pseudonocardiales</taxon>
        <taxon>Pseudonocardiaceae</taxon>
        <taxon>Amycolatopsis</taxon>
    </lineage>
</organism>
<feature type="domain" description="Type 2A encapsulin shell protein SrpI-like" evidence="1">
    <location>
        <begin position="6"/>
        <end position="60"/>
    </location>
</feature>
<dbReference type="Proteomes" id="UP000256220">
    <property type="component" value="Unassembled WGS sequence"/>
</dbReference>
<gene>
    <name evidence="2" type="ORF">BB31_06695</name>
</gene>
<accession>A0A2P2FZ89</accession>
<keyword evidence="3" id="KW-1185">Reference proteome</keyword>
<evidence type="ECO:0000313" key="2">
    <source>
        <dbReference type="EMBL" id="KFU82025.1"/>
    </source>
</evidence>
<evidence type="ECO:0000313" key="3">
    <source>
        <dbReference type="Proteomes" id="UP000256220"/>
    </source>
</evidence>
<protein>
    <recommendedName>
        <fullName evidence="1">Type 2A encapsulin shell protein SrpI-like domain-containing protein</fullName>
    </recommendedName>
</protein>
<reference evidence="2 3" key="1">
    <citation type="journal article" date="2014" name="Genome Announc.">
        <title>Draft Genome Sequence of Amycolatopsis lurida NRRL 2430, Producer of the Glycopeptide Family Antibiotic Ristocetin.</title>
        <authorList>
            <person name="Kwun M.J."/>
            <person name="Hong H.J."/>
        </authorList>
    </citation>
    <scope>NUCLEOTIDE SEQUENCE [LARGE SCALE GENOMIC DNA]</scope>
    <source>
        <strain evidence="2 3">NRRL 2430</strain>
    </source>
</reference>
<name>A0A2P2FZ89_AMYLU</name>
<proteinExistence type="predicted"/>
<dbReference type="EMBL" id="JFBM01000004">
    <property type="protein sequence ID" value="KFU82025.1"/>
    <property type="molecule type" value="Genomic_DNA"/>
</dbReference>
<dbReference type="RefSeq" id="WP_034307162.1">
    <property type="nucleotide sequence ID" value="NZ_JFBM01000004.1"/>
</dbReference>
<comment type="caution">
    <text evidence="2">The sequence shown here is derived from an EMBL/GenBank/DDBJ whole genome shotgun (WGS) entry which is preliminary data.</text>
</comment>